<evidence type="ECO:0000313" key="12">
    <source>
        <dbReference type="EMBL" id="QFU17908.1"/>
    </source>
</evidence>
<feature type="domain" description="Nudix hydrolase" evidence="11">
    <location>
        <begin position="38"/>
        <end position="183"/>
    </location>
</feature>
<feature type="binding site" evidence="9">
    <location>
        <position position="99"/>
    </location>
    <ligand>
        <name>Mg(2+)</name>
        <dbReference type="ChEBI" id="CHEBI:18420"/>
        <label>1</label>
    </ligand>
</feature>
<dbReference type="InterPro" id="IPR004385">
    <property type="entry name" value="NDP_pyrophosphatase"/>
</dbReference>
<keyword evidence="13" id="KW-1185">Reference proteome</keyword>
<evidence type="ECO:0000313" key="13">
    <source>
        <dbReference type="Proteomes" id="UP000325614"/>
    </source>
</evidence>
<comment type="cofactor">
    <cofactor evidence="2 9">
        <name>Mg(2+)</name>
        <dbReference type="ChEBI" id="CHEBI:18420"/>
    </cofactor>
</comment>
<keyword evidence="9" id="KW-0460">Magnesium</keyword>
<dbReference type="EMBL" id="CP045423">
    <property type="protein sequence ID" value="QFU17908.1"/>
    <property type="molecule type" value="Genomic_DNA"/>
</dbReference>
<evidence type="ECO:0000256" key="7">
    <source>
        <dbReference type="ARBA" id="ARBA00032162"/>
    </source>
</evidence>
<dbReference type="InterPro" id="IPR015797">
    <property type="entry name" value="NUDIX_hydrolase-like_dom_sf"/>
</dbReference>
<evidence type="ECO:0000256" key="8">
    <source>
        <dbReference type="ARBA" id="ARBA00032272"/>
    </source>
</evidence>
<organism evidence="12 13">
    <name type="scientific">Microvirga thermotolerans</name>
    <dbReference type="NCBI Taxonomy" id="2651334"/>
    <lineage>
        <taxon>Bacteria</taxon>
        <taxon>Pseudomonadati</taxon>
        <taxon>Pseudomonadota</taxon>
        <taxon>Alphaproteobacteria</taxon>
        <taxon>Hyphomicrobiales</taxon>
        <taxon>Methylobacteriaceae</taxon>
        <taxon>Microvirga</taxon>
    </lineage>
</organism>
<dbReference type="PROSITE" id="PS00893">
    <property type="entry name" value="NUDIX_BOX"/>
    <property type="match status" value="1"/>
</dbReference>
<keyword evidence="6" id="KW-0378">Hydrolase</keyword>
<dbReference type="GO" id="GO:0016818">
    <property type="term" value="F:hydrolase activity, acting on acid anhydrides, in phosphorus-containing anhydrides"/>
    <property type="evidence" value="ECO:0007669"/>
    <property type="project" value="InterPro"/>
</dbReference>
<dbReference type="AlphaFoldDB" id="A0A5P9K1H5"/>
<evidence type="ECO:0000256" key="1">
    <source>
        <dbReference type="ARBA" id="ARBA00000847"/>
    </source>
</evidence>
<keyword evidence="9" id="KW-0479">Metal-binding</keyword>
<dbReference type="InterPro" id="IPR000086">
    <property type="entry name" value="NUDIX_hydrolase_dom"/>
</dbReference>
<reference evidence="12 13" key="1">
    <citation type="submission" date="2019-10" db="EMBL/GenBank/DDBJ databases">
        <title>Isolation, Identification of Microvirga thermotolerans HR1, a novel thermophilic bacterium and Comparative Genomics of the genus Microvirga.</title>
        <authorList>
            <person name="Li J."/>
            <person name="Zhang W."/>
            <person name="Lin M."/>
            <person name="Wang J."/>
        </authorList>
    </citation>
    <scope>NUCLEOTIDE SEQUENCE [LARGE SCALE GENOMIC DNA]</scope>
    <source>
        <strain evidence="12 13">HR1</strain>
    </source>
</reference>
<evidence type="ECO:0000256" key="6">
    <source>
        <dbReference type="ARBA" id="ARBA00022801"/>
    </source>
</evidence>
<dbReference type="PROSITE" id="PS51462">
    <property type="entry name" value="NUDIX"/>
    <property type="match status" value="1"/>
</dbReference>
<sequence>MAAHEIADARVIHEGRRSLVALTVALPGGKSMVREVLESPPAAAVLPYDERRRTVLLVRQFRAAALRAGGAPEPVEAIAGLVDPGETPEACIRREAMEEAGLRLGPLEPVGSVWASPGYSTERVHLFLAPYADADRTGEGGGLAEEQEDIATCEIEFAALAAMLAQGALEDMKTLALAQALALRVPALGGALR</sequence>
<evidence type="ECO:0000256" key="4">
    <source>
        <dbReference type="ARBA" id="ARBA00011738"/>
    </source>
</evidence>
<evidence type="ECO:0000256" key="9">
    <source>
        <dbReference type="PIRSR" id="PIRSR604385-2"/>
    </source>
</evidence>
<comment type="subunit">
    <text evidence="4">Homodimer.</text>
</comment>
<dbReference type="PANTHER" id="PTHR11839:SF18">
    <property type="entry name" value="NUDIX HYDROLASE DOMAIN-CONTAINING PROTEIN"/>
    <property type="match status" value="1"/>
</dbReference>
<dbReference type="InterPro" id="IPR020084">
    <property type="entry name" value="NUDIX_hydrolase_CS"/>
</dbReference>
<dbReference type="GO" id="GO:0019693">
    <property type="term" value="P:ribose phosphate metabolic process"/>
    <property type="evidence" value="ECO:0007669"/>
    <property type="project" value="TreeGrafter"/>
</dbReference>
<dbReference type="Proteomes" id="UP000325614">
    <property type="component" value="Chromosome"/>
</dbReference>
<dbReference type="Pfam" id="PF00293">
    <property type="entry name" value="NUDIX"/>
    <property type="match status" value="1"/>
</dbReference>
<dbReference type="NCBIfam" id="TIGR00052">
    <property type="entry name" value="nudix-type nucleoside diphosphatase, YffH/AdpP family"/>
    <property type="match status" value="1"/>
</dbReference>
<evidence type="ECO:0000259" key="11">
    <source>
        <dbReference type="PROSITE" id="PS51462"/>
    </source>
</evidence>
<accession>A0A5P9K1H5</accession>
<dbReference type="SUPFAM" id="SSF55811">
    <property type="entry name" value="Nudix"/>
    <property type="match status" value="1"/>
</dbReference>
<name>A0A5P9K1H5_9HYPH</name>
<protein>
    <recommendedName>
        <fullName evidence="5">GDP-mannose pyrophosphatase</fullName>
    </recommendedName>
    <alternativeName>
        <fullName evidence="7">GDP-mannose hydrolase</fullName>
    </alternativeName>
    <alternativeName>
        <fullName evidence="8">GDPMK</fullName>
    </alternativeName>
</protein>
<gene>
    <name evidence="12" type="ORF">GDR74_17750</name>
</gene>
<dbReference type="PANTHER" id="PTHR11839">
    <property type="entry name" value="UDP/ADP-SUGAR PYROPHOSPHATASE"/>
    <property type="match status" value="1"/>
</dbReference>
<evidence type="ECO:0000256" key="5">
    <source>
        <dbReference type="ARBA" id="ARBA00016377"/>
    </source>
</evidence>
<feature type="short sequence motif" description="Nudix box" evidence="10">
    <location>
        <begin position="80"/>
        <end position="102"/>
    </location>
</feature>
<dbReference type="KEGG" id="mico:GDR74_17750"/>
<dbReference type="GO" id="GO:0006753">
    <property type="term" value="P:nucleoside phosphate metabolic process"/>
    <property type="evidence" value="ECO:0007669"/>
    <property type="project" value="TreeGrafter"/>
</dbReference>
<dbReference type="RefSeq" id="WP_152587539.1">
    <property type="nucleotide sequence ID" value="NZ_CP045423.1"/>
</dbReference>
<evidence type="ECO:0000256" key="3">
    <source>
        <dbReference type="ARBA" id="ARBA00007275"/>
    </source>
</evidence>
<evidence type="ECO:0000256" key="10">
    <source>
        <dbReference type="PIRSR" id="PIRSR604385-3"/>
    </source>
</evidence>
<dbReference type="GO" id="GO:0046872">
    <property type="term" value="F:metal ion binding"/>
    <property type="evidence" value="ECO:0007669"/>
    <property type="project" value="UniProtKB-KW"/>
</dbReference>
<dbReference type="Gene3D" id="3.90.79.10">
    <property type="entry name" value="Nucleoside Triphosphate Pyrophosphohydrolase"/>
    <property type="match status" value="1"/>
</dbReference>
<feature type="binding site" evidence="9">
    <location>
        <position position="79"/>
    </location>
    <ligand>
        <name>Mg(2+)</name>
        <dbReference type="ChEBI" id="CHEBI:18420"/>
        <label>1</label>
    </ligand>
</feature>
<dbReference type="GO" id="GO:0005829">
    <property type="term" value="C:cytosol"/>
    <property type="evidence" value="ECO:0007669"/>
    <property type="project" value="TreeGrafter"/>
</dbReference>
<comment type="similarity">
    <text evidence="3">Belongs to the Nudix hydrolase family. NudK subfamily.</text>
</comment>
<evidence type="ECO:0000256" key="2">
    <source>
        <dbReference type="ARBA" id="ARBA00001946"/>
    </source>
</evidence>
<proteinExistence type="inferred from homology"/>
<comment type="catalytic activity">
    <reaction evidence="1">
        <text>GDP-alpha-D-mannose + H2O = alpha-D-mannose 1-phosphate + GMP + 2 H(+)</text>
        <dbReference type="Rhea" id="RHEA:27978"/>
        <dbReference type="ChEBI" id="CHEBI:15377"/>
        <dbReference type="ChEBI" id="CHEBI:15378"/>
        <dbReference type="ChEBI" id="CHEBI:57527"/>
        <dbReference type="ChEBI" id="CHEBI:58115"/>
        <dbReference type="ChEBI" id="CHEBI:58409"/>
    </reaction>
</comment>
<feature type="binding site" evidence="9">
    <location>
        <position position="95"/>
    </location>
    <ligand>
        <name>Mg(2+)</name>
        <dbReference type="ChEBI" id="CHEBI:18420"/>
        <label>1</label>
    </ligand>
</feature>
<feature type="binding site" evidence="9">
    <location>
        <position position="148"/>
    </location>
    <ligand>
        <name>Mg(2+)</name>
        <dbReference type="ChEBI" id="CHEBI:18420"/>
        <label>1</label>
    </ligand>
</feature>